<reference evidence="12" key="2">
    <citation type="submission" date="2012-12" db="EMBL/GenBank/DDBJ databases">
        <authorList>
            <person name="Gao Y.W."/>
            <person name="Fan S.T."/>
            <person name="Sun H.T."/>
            <person name="Wang Z."/>
            <person name="Gao X.L."/>
            <person name="Li Y.G."/>
            <person name="Wang T.C."/>
            <person name="Zhang K."/>
            <person name="Xu W.W."/>
            <person name="Yu Z.J."/>
            <person name="Xia X.Z."/>
        </authorList>
    </citation>
    <scope>NUCLEOTIDE SEQUENCE</scope>
    <source>
        <strain evidence="12">FR3</strain>
    </source>
</reference>
<dbReference type="InterPro" id="IPR016355">
    <property type="entry name" value="NR5-like"/>
</dbReference>
<dbReference type="EMBL" id="LN855495">
    <property type="protein sequence ID" value="CRZ22097.1"/>
    <property type="molecule type" value="Genomic_DNA"/>
</dbReference>
<dbReference type="PRINTS" id="PR00398">
    <property type="entry name" value="STRDHORMONER"/>
</dbReference>
<evidence type="ECO:0000256" key="9">
    <source>
        <dbReference type="ARBA" id="ARBA00023242"/>
    </source>
</evidence>
<feature type="domain" description="NR LBD" evidence="11">
    <location>
        <begin position="309"/>
        <end position="543"/>
    </location>
</feature>
<dbReference type="GO" id="GO:0090575">
    <property type="term" value="C:RNA polymerase II transcription regulator complex"/>
    <property type="evidence" value="ECO:0007669"/>
    <property type="project" value="TreeGrafter"/>
</dbReference>
<reference evidence="13" key="3">
    <citation type="submission" date="2019-04" db="EMBL/GenBank/DDBJ databases">
        <authorList>
            <person name="Howe K."/>
            <person name="Paulini M."/>
            <person name="Williams G."/>
        </authorList>
    </citation>
    <scope>NUCLEOTIDE SEQUENCE [LARGE SCALE GENOMIC DNA]</scope>
    <source>
        <strain evidence="13">FR3</strain>
    </source>
</reference>
<protein>
    <submittedName>
        <fullName evidence="12 15">Bm3304</fullName>
    </submittedName>
    <submittedName>
        <fullName evidence="13">Nuclear hormone receptor family member nhr-25, putative</fullName>
    </submittedName>
</protein>
<keyword evidence="5" id="KW-0805">Transcription regulation</keyword>
<dbReference type="Pfam" id="PF00104">
    <property type="entry name" value="Hormone_recep"/>
    <property type="match status" value="1"/>
</dbReference>
<comment type="subcellular location">
    <subcellularLocation>
        <location evidence="1">Nucleus</location>
    </subcellularLocation>
</comment>
<keyword evidence="2" id="KW-0479">Metal-binding</keyword>
<feature type="domain" description="Nuclear receptor" evidence="10">
    <location>
        <begin position="21"/>
        <end position="96"/>
    </location>
</feature>
<dbReference type="Pfam" id="PF00105">
    <property type="entry name" value="zf-C4"/>
    <property type="match status" value="1"/>
</dbReference>
<dbReference type="FunFam" id="3.30.50.10:FF:000006">
    <property type="entry name" value="Nuclear receptor subfamily 5 group A member"/>
    <property type="match status" value="1"/>
</dbReference>
<sequence>MVGIETTLKLDDLNYKPQIEYENCPVCGDRVSGYHYGLLTCESCKGFFKRTVQNKKSYQCSADQNCAIDKSCRKRCPHCRFQKCIQRGMKIDAVREDRMRGGRNKFGSYYKRDRAQRMQRIALRANGMHNFFNQNTTEQQVSSSAPTGLATVHAQYFDTGGPEKFKNDYDALIQSTTLSSSTQPNCVMPRPSAYLPNCDNLAVLLGSSIDDPLLRSSSFPIYSCVKPEPFDGYTEASFSQPSISTDYSSFCPPASSYTAMAPIAVAAGTPALGTTTDSSSPLLPICPLPTEKTSDSVFYAPKTALLCKCTESLMDPNLLMHLLGKGDKTRDAFQFCKSVIEESLNSIVMWAKNAPYFEQLPVDNQIALIYASWAPIHVLDFTFHILYCHLPISIQFGNSPLLMSTICLMGFNTLAPRFNESCSKLQSLNFDRCDYAAFKVLTLFEDRGERSAVNNCALTAQVHASVLTAWAVYRSVPNATDHPLYIVYEELKLLARQAAHLLSKYSTVEMEENLLKEMLTCKEHHLVSQQPPSSILSSPQQYA</sequence>
<dbReference type="GO" id="GO:0000978">
    <property type="term" value="F:RNA polymerase II cis-regulatory region sequence-specific DNA binding"/>
    <property type="evidence" value="ECO:0007669"/>
    <property type="project" value="TreeGrafter"/>
</dbReference>
<dbReference type="WBParaSite" id="Bm3304a.1">
    <property type="protein sequence ID" value="Bm3304a.1"/>
    <property type="gene ID" value="WBGene00223565"/>
</dbReference>
<evidence type="ECO:0000313" key="14">
    <source>
        <dbReference type="Proteomes" id="UP000006672"/>
    </source>
</evidence>
<evidence type="ECO:0000313" key="15">
    <source>
        <dbReference type="WBParaSite" id="Bm3304a.1"/>
    </source>
</evidence>
<evidence type="ECO:0000259" key="11">
    <source>
        <dbReference type="PROSITE" id="PS51843"/>
    </source>
</evidence>
<dbReference type="GO" id="GO:0004879">
    <property type="term" value="F:nuclear receptor activity"/>
    <property type="evidence" value="ECO:0007669"/>
    <property type="project" value="InterPro"/>
</dbReference>
<proteinExistence type="predicted"/>
<dbReference type="GO" id="GO:0008270">
    <property type="term" value="F:zinc ion binding"/>
    <property type="evidence" value="ECO:0007669"/>
    <property type="project" value="UniProtKB-KW"/>
</dbReference>
<evidence type="ECO:0000256" key="3">
    <source>
        <dbReference type="ARBA" id="ARBA00022771"/>
    </source>
</evidence>
<dbReference type="InterPro" id="IPR000536">
    <property type="entry name" value="Nucl_hrmn_rcpt_lig-bd"/>
</dbReference>
<dbReference type="KEGG" id="bmy:BM_BM3304"/>
<dbReference type="InterPro" id="IPR001723">
    <property type="entry name" value="Nuclear_hrmn_rcpt"/>
</dbReference>
<dbReference type="Gene3D" id="3.30.50.10">
    <property type="entry name" value="Erythroid Transcription Factor GATA-1, subunit A"/>
    <property type="match status" value="1"/>
</dbReference>
<keyword evidence="4" id="KW-0862">Zinc</keyword>
<evidence type="ECO:0000256" key="4">
    <source>
        <dbReference type="ARBA" id="ARBA00022833"/>
    </source>
</evidence>
<evidence type="ECO:0000313" key="13">
    <source>
        <dbReference type="EMBL" id="VIP00187.1"/>
    </source>
</evidence>
<dbReference type="Proteomes" id="UP000006672">
    <property type="component" value="Unassembled WGS sequence"/>
</dbReference>
<dbReference type="OrthoDB" id="5771769at2759"/>
<dbReference type="RefSeq" id="XP_001894417.1">
    <property type="nucleotide sequence ID" value="XM_001894382.1"/>
</dbReference>
<dbReference type="GeneID" id="6097869"/>
<keyword evidence="6" id="KW-0238">DNA-binding</keyword>
<dbReference type="AlphaFoldDB" id="A0A0H5S1I6"/>
<dbReference type="InterPro" id="IPR013088">
    <property type="entry name" value="Znf_NHR/GATA"/>
</dbReference>
<evidence type="ECO:0000256" key="7">
    <source>
        <dbReference type="ARBA" id="ARBA00023163"/>
    </source>
</evidence>
<name>A0A0H5S1I6_BRUMA</name>
<dbReference type="PROSITE" id="PS00031">
    <property type="entry name" value="NUCLEAR_REC_DBD_1"/>
    <property type="match status" value="1"/>
</dbReference>
<dbReference type="PRINTS" id="PR00047">
    <property type="entry name" value="STROIDFINGER"/>
</dbReference>
<keyword evidence="7" id="KW-0804">Transcription</keyword>
<dbReference type="CDD" id="cd07167">
    <property type="entry name" value="NR_DBD_Lrh-1_like"/>
    <property type="match status" value="1"/>
</dbReference>
<dbReference type="CDD" id="cd06930">
    <property type="entry name" value="NR_LBD_F2"/>
    <property type="match status" value="1"/>
</dbReference>
<dbReference type="FunCoup" id="A0A0H5S1I6">
    <property type="interactions" value="167"/>
</dbReference>
<evidence type="ECO:0000256" key="8">
    <source>
        <dbReference type="ARBA" id="ARBA00023170"/>
    </source>
</evidence>
<dbReference type="OMA" id="WASIHIV"/>
<dbReference type="PANTHER" id="PTHR24086:SF15">
    <property type="entry name" value="NUCLEAR HORMONE RECEPTOR FTZ-F1"/>
    <property type="match status" value="1"/>
</dbReference>
<reference evidence="15" key="4">
    <citation type="submission" date="2019-12" db="UniProtKB">
        <authorList>
            <consortium name="WormBaseParasite"/>
        </authorList>
    </citation>
    <scope>IDENTIFICATION</scope>
</reference>
<gene>
    <name evidence="13 15" type="primary">Bma-nhr-25.1</name>
    <name evidence="12" type="ORF">Bm3304</name>
    <name evidence="13" type="ORF">BM_BM3304</name>
    <name evidence="12" type="ORF">BM_Bm3304</name>
</gene>
<dbReference type="InterPro" id="IPR035500">
    <property type="entry name" value="NHR-like_dom_sf"/>
</dbReference>
<dbReference type="PROSITE" id="PS51843">
    <property type="entry name" value="NR_LBD"/>
    <property type="match status" value="1"/>
</dbReference>
<dbReference type="GO" id="GO:0009755">
    <property type="term" value="P:hormone-mediated signaling pathway"/>
    <property type="evidence" value="ECO:0007669"/>
    <property type="project" value="TreeGrafter"/>
</dbReference>
<dbReference type="InterPro" id="IPR001628">
    <property type="entry name" value="Znf_hrmn_rcpt"/>
</dbReference>
<keyword evidence="3" id="KW-0863">Zinc-finger</keyword>
<evidence type="ECO:0000259" key="10">
    <source>
        <dbReference type="PROSITE" id="PS51030"/>
    </source>
</evidence>
<dbReference type="CTD" id="6097869"/>
<evidence type="ECO:0000313" key="12">
    <source>
        <dbReference type="EMBL" id="CRZ22097.1"/>
    </source>
</evidence>
<dbReference type="SUPFAM" id="SSF57716">
    <property type="entry name" value="Glucocorticoid receptor-like (DNA-binding domain)"/>
    <property type="match status" value="1"/>
</dbReference>
<dbReference type="EMBL" id="CAAKNF010000023">
    <property type="protein sequence ID" value="VIP00187.1"/>
    <property type="molecule type" value="Genomic_DNA"/>
</dbReference>
<dbReference type="PROSITE" id="PS51030">
    <property type="entry name" value="NUCLEAR_REC_DBD_2"/>
    <property type="match status" value="1"/>
</dbReference>
<accession>A0A4E9FWQ2</accession>
<evidence type="ECO:0000256" key="5">
    <source>
        <dbReference type="ARBA" id="ARBA00023015"/>
    </source>
</evidence>
<organism evidence="12">
    <name type="scientific">Brugia malayi</name>
    <name type="common">Filarial nematode worm</name>
    <dbReference type="NCBI Taxonomy" id="6279"/>
    <lineage>
        <taxon>Eukaryota</taxon>
        <taxon>Metazoa</taxon>
        <taxon>Ecdysozoa</taxon>
        <taxon>Nematoda</taxon>
        <taxon>Chromadorea</taxon>
        <taxon>Rhabditida</taxon>
        <taxon>Spirurina</taxon>
        <taxon>Spiruromorpha</taxon>
        <taxon>Filarioidea</taxon>
        <taxon>Onchocercidae</taxon>
        <taxon>Brugia</taxon>
    </lineage>
</organism>
<reference evidence="12 14" key="1">
    <citation type="journal article" date="2007" name="Science">
        <title>Draft genome of the filarial nematode parasite Brugia malayi.</title>
        <authorList>
            <person name="Ghedin E."/>
            <person name="Wang S."/>
            <person name="Spiro D."/>
            <person name="Caler E."/>
            <person name="Zhao Q."/>
            <person name="Crabtree J."/>
            <person name="Allen J.E."/>
            <person name="Delcher A.L."/>
            <person name="Guiliano D.B."/>
            <person name="Miranda-Saavedra D."/>
            <person name="Angiuoli S.V."/>
            <person name="Creasy T."/>
            <person name="Amedeo P."/>
            <person name="Haas B."/>
            <person name="El-Sayed N.M."/>
            <person name="Wortman J.R."/>
            <person name="Feldblyum T."/>
            <person name="Tallon L."/>
            <person name="Schatz M."/>
            <person name="Shumway M."/>
            <person name="Koo H."/>
            <person name="Salzberg S.L."/>
            <person name="Schobel S."/>
            <person name="Pertea M."/>
            <person name="Pop M."/>
            <person name="White O."/>
            <person name="Barton G.J."/>
            <person name="Carlow C.K."/>
            <person name="Crawford M.J."/>
            <person name="Daub J."/>
            <person name="Dimmic M.W."/>
            <person name="Estes C.F."/>
            <person name="Foster J.M."/>
            <person name="Ganatra M."/>
            <person name="Gregory W.F."/>
            <person name="Johnson N.M."/>
            <person name="Jin J."/>
            <person name="Komuniecki R."/>
            <person name="Korf I."/>
            <person name="Kumar S."/>
            <person name="Laney S."/>
            <person name="Li B.W."/>
            <person name="Li W."/>
            <person name="Lindblom T.H."/>
            <person name="Lustigman S."/>
            <person name="Ma D."/>
            <person name="Maina C.V."/>
            <person name="Martin D.M."/>
            <person name="McCarter J.P."/>
            <person name="McReynolds L."/>
            <person name="Mitreva M."/>
            <person name="Nutman T.B."/>
            <person name="Parkinson J."/>
            <person name="Peregrin-Alvarez J.M."/>
            <person name="Poole C."/>
            <person name="Ren Q."/>
            <person name="Saunders L."/>
            <person name="Sluder A.E."/>
            <person name="Smith K."/>
            <person name="Stanke M."/>
            <person name="Unnasch T.R."/>
            <person name="Ware J."/>
            <person name="Wei A.D."/>
            <person name="Weil G."/>
            <person name="Williams D.J."/>
            <person name="Zhang Y."/>
            <person name="Williams S.A."/>
            <person name="Fraser-Liggett C."/>
            <person name="Slatko B."/>
            <person name="Blaxter M.L."/>
            <person name="Scott A.L."/>
        </authorList>
    </citation>
    <scope>NUCLEOTIDE SEQUENCE</scope>
    <source>
        <strain evidence="12 14">FR3</strain>
    </source>
</reference>
<evidence type="ECO:0000256" key="6">
    <source>
        <dbReference type="ARBA" id="ARBA00023125"/>
    </source>
</evidence>
<dbReference type="SMART" id="SM00399">
    <property type="entry name" value="ZnF_C4"/>
    <property type="match status" value="1"/>
</dbReference>
<keyword evidence="14" id="KW-1185">Reference proteome</keyword>
<dbReference type="PANTHER" id="PTHR24086">
    <property type="entry name" value="NUCLEAR RECEPTOR SUBFAMILY 5 GROUP A"/>
    <property type="match status" value="1"/>
</dbReference>
<dbReference type="Gene3D" id="1.10.565.10">
    <property type="entry name" value="Retinoid X Receptor"/>
    <property type="match status" value="1"/>
</dbReference>
<keyword evidence="9" id="KW-0539">Nucleus</keyword>
<dbReference type="STRING" id="6279.A0A0H5S1I6"/>
<accession>A0A0H5S1I6</accession>
<evidence type="ECO:0000256" key="1">
    <source>
        <dbReference type="ARBA" id="ARBA00004123"/>
    </source>
</evidence>
<evidence type="ECO:0000256" key="2">
    <source>
        <dbReference type="ARBA" id="ARBA00022723"/>
    </source>
</evidence>
<keyword evidence="8 13" id="KW-0675">Receptor</keyword>
<dbReference type="SUPFAM" id="SSF48508">
    <property type="entry name" value="Nuclear receptor ligand-binding domain"/>
    <property type="match status" value="1"/>
</dbReference>
<dbReference type="GO" id="GO:0009888">
    <property type="term" value="P:tissue development"/>
    <property type="evidence" value="ECO:0007669"/>
    <property type="project" value="TreeGrafter"/>
</dbReference>